<reference evidence="5" key="1">
    <citation type="submission" date="2023-06" db="EMBL/GenBank/DDBJ databases">
        <title>Draft genome sequence of Nocardioides sp. SOB77.</title>
        <authorList>
            <person name="Zhang G."/>
        </authorList>
    </citation>
    <scope>NUCLEOTIDE SEQUENCE</scope>
    <source>
        <strain evidence="5">SOB77</strain>
    </source>
</reference>
<keyword evidence="5" id="KW-0456">Lyase</keyword>
<evidence type="ECO:0000313" key="6">
    <source>
        <dbReference type="Proteomes" id="UP001168620"/>
    </source>
</evidence>
<dbReference type="Proteomes" id="UP001168620">
    <property type="component" value="Unassembled WGS sequence"/>
</dbReference>
<keyword evidence="3" id="KW-0460">Magnesium</keyword>
<evidence type="ECO:0000313" key="5">
    <source>
        <dbReference type="EMBL" id="MDN4173349.1"/>
    </source>
</evidence>
<sequence>MLPRSFLYVPGNRPDLFPKAAAGPADAVVLDLEDAVPLPEKAAAREAVRDRLGSGASAPGSGETWVRVSPTALEDDLDAAVRQGLDGLLLATVTPAAVRTVAALLARLEAERGLVPGSVRVVGLVESAEGLLSLAESAAEERLTAFGIGEVDLLGDLRMSRGPATDAAVTHLRTQVVVHSAAAGLEAPVAPTSTDFRDLDAFAESTRALLDLGFRSRTAVHPAQVPVVHDVLTPTAEQVADARDLVARFDAAEGGVTTDARGRLIDAAVVREAREVLARAERAG</sequence>
<evidence type="ECO:0000256" key="2">
    <source>
        <dbReference type="ARBA" id="ARBA00022723"/>
    </source>
</evidence>
<proteinExistence type="predicted"/>
<organism evidence="5 6">
    <name type="scientific">Nocardioides oceani</name>
    <dbReference type="NCBI Taxonomy" id="3058369"/>
    <lineage>
        <taxon>Bacteria</taxon>
        <taxon>Bacillati</taxon>
        <taxon>Actinomycetota</taxon>
        <taxon>Actinomycetes</taxon>
        <taxon>Propionibacteriales</taxon>
        <taxon>Nocardioidaceae</taxon>
        <taxon>Nocardioides</taxon>
    </lineage>
</organism>
<dbReference type="PANTHER" id="PTHR32308">
    <property type="entry name" value="LYASE BETA SUBUNIT, PUTATIVE (AFU_ORTHOLOGUE AFUA_4G13030)-RELATED"/>
    <property type="match status" value="1"/>
</dbReference>
<dbReference type="RefSeq" id="WP_300952454.1">
    <property type="nucleotide sequence ID" value="NZ_JAUHJQ010000003.1"/>
</dbReference>
<name>A0ABT8FFQ2_9ACTN</name>
<dbReference type="InterPro" id="IPR005000">
    <property type="entry name" value="Aldolase/citrate-lyase_domain"/>
</dbReference>
<accession>A0ABT8FFQ2</accession>
<protein>
    <submittedName>
        <fullName evidence="5">CoA ester lyase</fullName>
    </submittedName>
</protein>
<gene>
    <name evidence="5" type="ORF">QWY28_10375</name>
</gene>
<evidence type="ECO:0000256" key="1">
    <source>
        <dbReference type="ARBA" id="ARBA00001946"/>
    </source>
</evidence>
<dbReference type="InterPro" id="IPR011206">
    <property type="entry name" value="Citrate_lyase_beta/mcl1/mcl2"/>
</dbReference>
<dbReference type="EMBL" id="JAUHJQ010000003">
    <property type="protein sequence ID" value="MDN4173349.1"/>
    <property type="molecule type" value="Genomic_DNA"/>
</dbReference>
<keyword evidence="6" id="KW-1185">Reference proteome</keyword>
<dbReference type="Gene3D" id="3.20.20.60">
    <property type="entry name" value="Phosphoenolpyruvate-binding domains"/>
    <property type="match status" value="1"/>
</dbReference>
<dbReference type="SUPFAM" id="SSF51621">
    <property type="entry name" value="Phosphoenolpyruvate/pyruvate domain"/>
    <property type="match status" value="1"/>
</dbReference>
<feature type="domain" description="HpcH/HpaI aldolase/citrate lyase" evidence="4">
    <location>
        <begin position="4"/>
        <end position="222"/>
    </location>
</feature>
<dbReference type="InterPro" id="IPR040442">
    <property type="entry name" value="Pyrv_kinase-like_dom_sf"/>
</dbReference>
<evidence type="ECO:0000259" key="4">
    <source>
        <dbReference type="Pfam" id="PF03328"/>
    </source>
</evidence>
<dbReference type="InterPro" id="IPR015813">
    <property type="entry name" value="Pyrv/PenolPyrv_kinase-like_dom"/>
</dbReference>
<dbReference type="GO" id="GO:0016829">
    <property type="term" value="F:lyase activity"/>
    <property type="evidence" value="ECO:0007669"/>
    <property type="project" value="UniProtKB-KW"/>
</dbReference>
<dbReference type="PANTHER" id="PTHR32308:SF0">
    <property type="entry name" value="HPCH_HPAI ALDOLASE_CITRATE LYASE DOMAIN-CONTAINING PROTEIN"/>
    <property type="match status" value="1"/>
</dbReference>
<dbReference type="Pfam" id="PF03328">
    <property type="entry name" value="HpcH_HpaI"/>
    <property type="match status" value="1"/>
</dbReference>
<evidence type="ECO:0000256" key="3">
    <source>
        <dbReference type="ARBA" id="ARBA00022842"/>
    </source>
</evidence>
<keyword evidence="2" id="KW-0479">Metal-binding</keyword>
<dbReference type="PIRSF" id="PIRSF015582">
    <property type="entry name" value="Cit_lyase_B"/>
    <property type="match status" value="1"/>
</dbReference>
<comment type="caution">
    <text evidence="5">The sequence shown here is derived from an EMBL/GenBank/DDBJ whole genome shotgun (WGS) entry which is preliminary data.</text>
</comment>
<comment type="cofactor">
    <cofactor evidence="1">
        <name>Mg(2+)</name>
        <dbReference type="ChEBI" id="CHEBI:18420"/>
    </cofactor>
</comment>